<keyword evidence="1" id="KW-0813">Transport</keyword>
<dbReference type="PROSITE" id="PS50893">
    <property type="entry name" value="ABC_TRANSPORTER_2"/>
    <property type="match status" value="1"/>
</dbReference>
<evidence type="ECO:0000313" key="7">
    <source>
        <dbReference type="EMBL" id="MBY4636085.1"/>
    </source>
</evidence>
<evidence type="ECO:0000256" key="1">
    <source>
        <dbReference type="ARBA" id="ARBA00022448"/>
    </source>
</evidence>
<dbReference type="PROSITE" id="PS00211">
    <property type="entry name" value="ABC_TRANSPORTER_1"/>
    <property type="match status" value="1"/>
</dbReference>
<evidence type="ECO:0000256" key="4">
    <source>
        <dbReference type="ARBA" id="ARBA00022967"/>
    </source>
</evidence>
<reference evidence="7" key="1">
    <citation type="submission" date="2021-08" db="EMBL/GenBank/DDBJ databases">
        <title>Sphingopyxis panaciterrulae sp. nov., isolated from the surface water of the Yellow Sea.</title>
        <authorList>
            <person name="Gao Z."/>
            <person name="Zhang D."/>
            <person name="Zhang A."/>
        </authorList>
    </citation>
    <scope>NUCLEOTIDE SEQUENCE</scope>
    <source>
        <strain evidence="7">XHP0097</strain>
    </source>
</reference>
<comment type="caution">
    <text evidence="7">The sequence shown here is derived from an EMBL/GenBank/DDBJ whole genome shotgun (WGS) entry which is preliminary data.</text>
</comment>
<keyword evidence="4" id="KW-1278">Translocase</keyword>
<accession>A0ABS7MAM7</accession>
<dbReference type="InterPro" id="IPR027417">
    <property type="entry name" value="P-loop_NTPase"/>
</dbReference>
<gene>
    <name evidence="7" type="ORF">K5P26_02900</name>
</gene>
<keyword evidence="8" id="KW-1185">Reference proteome</keyword>
<dbReference type="SMART" id="SM00382">
    <property type="entry name" value="AAA"/>
    <property type="match status" value="1"/>
</dbReference>
<evidence type="ECO:0000313" key="8">
    <source>
        <dbReference type="Proteomes" id="UP001166571"/>
    </source>
</evidence>
<proteinExistence type="predicted"/>
<dbReference type="Gene3D" id="3.40.50.300">
    <property type="entry name" value="P-loop containing nucleotide triphosphate hydrolases"/>
    <property type="match status" value="1"/>
</dbReference>
<name>A0ABS7MAM7_9SPHN</name>
<keyword evidence="2" id="KW-0547">Nucleotide-binding</keyword>
<dbReference type="PANTHER" id="PTHR42794:SF1">
    <property type="entry name" value="HEMIN IMPORT ATP-BINDING PROTEIN HMUV"/>
    <property type="match status" value="1"/>
</dbReference>
<dbReference type="PANTHER" id="PTHR42794">
    <property type="entry name" value="HEMIN IMPORT ATP-BINDING PROTEIN HMUV"/>
    <property type="match status" value="1"/>
</dbReference>
<dbReference type="EMBL" id="JAILXK010000001">
    <property type="protein sequence ID" value="MBY4636085.1"/>
    <property type="molecule type" value="Genomic_DNA"/>
</dbReference>
<organism evidence="7 8">
    <name type="scientific">Sphingopyxis jiangsuensis</name>
    <dbReference type="NCBI Taxonomy" id="2871171"/>
    <lineage>
        <taxon>Bacteria</taxon>
        <taxon>Pseudomonadati</taxon>
        <taxon>Pseudomonadota</taxon>
        <taxon>Alphaproteobacteria</taxon>
        <taxon>Sphingomonadales</taxon>
        <taxon>Sphingomonadaceae</taxon>
        <taxon>Sphingopyxis</taxon>
    </lineage>
</organism>
<dbReference type="Pfam" id="PF00005">
    <property type="entry name" value="ABC_tran"/>
    <property type="match status" value="1"/>
</dbReference>
<evidence type="ECO:0000256" key="3">
    <source>
        <dbReference type="ARBA" id="ARBA00022840"/>
    </source>
</evidence>
<evidence type="ECO:0000256" key="2">
    <source>
        <dbReference type="ARBA" id="ARBA00022741"/>
    </source>
</evidence>
<dbReference type="SUPFAM" id="SSF52540">
    <property type="entry name" value="P-loop containing nucleoside triphosphate hydrolases"/>
    <property type="match status" value="1"/>
</dbReference>
<evidence type="ECO:0000259" key="6">
    <source>
        <dbReference type="PROSITE" id="PS50893"/>
    </source>
</evidence>
<dbReference type="InterPro" id="IPR017871">
    <property type="entry name" value="ABC_transporter-like_CS"/>
</dbReference>
<keyword evidence="3 7" id="KW-0067">ATP-binding</keyword>
<dbReference type="RefSeq" id="WP_222135688.1">
    <property type="nucleotide sequence ID" value="NZ_JAILXK010000001.1"/>
</dbReference>
<feature type="domain" description="ABC transporter" evidence="6">
    <location>
        <begin position="5"/>
        <end position="239"/>
    </location>
</feature>
<dbReference type="InterPro" id="IPR003439">
    <property type="entry name" value="ABC_transporter-like_ATP-bd"/>
</dbReference>
<dbReference type="InterPro" id="IPR003593">
    <property type="entry name" value="AAA+_ATPase"/>
</dbReference>
<protein>
    <submittedName>
        <fullName evidence="7">ABC transporter ATP-binding protein</fullName>
    </submittedName>
</protein>
<evidence type="ECO:0000256" key="5">
    <source>
        <dbReference type="ARBA" id="ARBA00037066"/>
    </source>
</evidence>
<dbReference type="CDD" id="cd03214">
    <property type="entry name" value="ABC_Iron-Siderophores_B12_Hemin"/>
    <property type="match status" value="1"/>
</dbReference>
<dbReference type="Proteomes" id="UP001166571">
    <property type="component" value="Unassembled WGS sequence"/>
</dbReference>
<sequence>MSDALHIKNLTVRAGAKTLLDDVTATIEPGRITAIVGPNGAGKSTLLRALAGVAPFAGTLALGAAPLAHLSPTERARRIAYLPQHHDLAWNIKVRDMVALGRFAYGAEPGKLGATDRAAVERAMEAAGCAALADRGVADLSGGEQALACLARVLAADTPVILADEPAAALDPANQYRAMECLAEKSSQGRAVLVVLHDLTLVAQFSHSVLWLQGGRLVAHERADCESLAHHIPTLFGRTPSFATDGSEALFFVRDPNES</sequence>
<dbReference type="GO" id="GO:0005524">
    <property type="term" value="F:ATP binding"/>
    <property type="evidence" value="ECO:0007669"/>
    <property type="project" value="UniProtKB-KW"/>
</dbReference>
<comment type="function">
    <text evidence="5">Part of the ABC transporter complex HmuTUV involved in hemin import. Responsible for energy coupling to the transport system.</text>
</comment>